<accession>A0A940XBP7</accession>
<dbReference type="EMBL" id="JAGFBV010000031">
    <property type="protein sequence ID" value="MBP4139687.1"/>
    <property type="molecule type" value="Genomic_DNA"/>
</dbReference>
<evidence type="ECO:0000313" key="2">
    <source>
        <dbReference type="EMBL" id="MBP4139687.1"/>
    </source>
</evidence>
<proteinExistence type="predicted"/>
<keyword evidence="1" id="KW-0812">Transmembrane</keyword>
<name>A0A940XBP7_9FLAO</name>
<evidence type="ECO:0000313" key="3">
    <source>
        <dbReference type="Proteomes" id="UP000675047"/>
    </source>
</evidence>
<dbReference type="AlphaFoldDB" id="A0A940XBP7"/>
<comment type="caution">
    <text evidence="2">The sequence shown here is derived from an EMBL/GenBank/DDBJ whole genome shotgun (WGS) entry which is preliminary data.</text>
</comment>
<keyword evidence="3" id="KW-1185">Reference proteome</keyword>
<dbReference type="Proteomes" id="UP000675047">
    <property type="component" value="Unassembled WGS sequence"/>
</dbReference>
<reference evidence="2 3" key="1">
    <citation type="submission" date="2021-03" db="EMBL/GenBank/DDBJ databases">
        <title>Flavobacterium Flabelliformis Sp. Nov. And Flavobacterium Geliluteum Sp. Nov., Two Novel Multidrug Resistant Psychrophilic Species Isolated From Antarctica.</title>
        <authorList>
            <person name="Kralova S."/>
            <person name="Busse H.J."/>
            <person name="Bezdicek M."/>
            <person name="Nykrynova M."/>
            <person name="Kroupova E."/>
            <person name="Krsek D."/>
            <person name="Sedlacek I."/>
        </authorList>
    </citation>
    <scope>NUCLEOTIDE SEQUENCE [LARGE SCALE GENOMIC DNA]</scope>
    <source>
        <strain evidence="2 3">P7388</strain>
    </source>
</reference>
<feature type="transmembrane region" description="Helical" evidence="1">
    <location>
        <begin position="29"/>
        <end position="48"/>
    </location>
</feature>
<dbReference type="RefSeq" id="WP_210667682.1">
    <property type="nucleotide sequence ID" value="NZ_JAGFBV010000031.1"/>
</dbReference>
<organism evidence="2 3">
    <name type="scientific">Flavobacterium geliluteum</name>
    <dbReference type="NCBI Taxonomy" id="2816120"/>
    <lineage>
        <taxon>Bacteria</taxon>
        <taxon>Pseudomonadati</taxon>
        <taxon>Bacteroidota</taxon>
        <taxon>Flavobacteriia</taxon>
        <taxon>Flavobacteriales</taxon>
        <taxon>Flavobacteriaceae</taxon>
        <taxon>Flavobacterium</taxon>
    </lineage>
</organism>
<keyword evidence="1" id="KW-1133">Transmembrane helix</keyword>
<gene>
    <name evidence="2" type="ORF">J3495_16550</name>
</gene>
<feature type="transmembrane region" description="Helical" evidence="1">
    <location>
        <begin position="55"/>
        <end position="76"/>
    </location>
</feature>
<evidence type="ECO:0000256" key="1">
    <source>
        <dbReference type="SAM" id="Phobius"/>
    </source>
</evidence>
<keyword evidence="1" id="KW-0472">Membrane</keyword>
<protein>
    <submittedName>
        <fullName evidence="2">Uncharacterized protein</fullName>
    </submittedName>
</protein>
<sequence>MIYIVGVIITFFLAFILLSKSNKTNADKVLFFWLIGIGINLSLYYLIFSEKYWQYPYLLGFSLPLPLIHGPFLYLIQVASFYSIKNKAEV</sequence>